<dbReference type="InterPro" id="IPR012675">
    <property type="entry name" value="Beta-grasp_dom_sf"/>
</dbReference>
<evidence type="ECO:0000256" key="3">
    <source>
        <dbReference type="ARBA" id="ARBA00022989"/>
    </source>
</evidence>
<dbReference type="Proteomes" id="UP000821598">
    <property type="component" value="Unassembled WGS sequence"/>
</dbReference>
<dbReference type="PANTHER" id="PTHR38031">
    <property type="entry name" value="SULFUR CARRIER PROTEIN SLR0821-RELATED"/>
    <property type="match status" value="1"/>
</dbReference>
<sequence length="252" mass="27221">MSSIRGWLLLGINAVTWPVLLAITLCRLLRYPRAVHAGVVDHSRGPGFLTRVAATAVLGSQLSAHHVLPRVVPWFLGLAAAMWLLITYTFLAAMAIGQRKPGLHTGLNGTWLLLIVATGSIAVLATAVSRMDGDSTSCNSTASAESPRLQNLRTLSSPPLYPAMAHIFFAASIQRHIATPEREIDARTLGEALEAVFVAQPRLRGYILDDQGSLRPHLAVFVDGRRVHDREHLSDALGEQSRVYVVQALSGG</sequence>
<name>A0ABX2NIE5_9BURK</name>
<dbReference type="CDD" id="cd17040">
    <property type="entry name" value="Ubl_MoaD_like"/>
    <property type="match status" value="1"/>
</dbReference>
<organism evidence="6 7">
    <name type="scientific">Paraburkholderia youngii</name>
    <dbReference type="NCBI Taxonomy" id="2782701"/>
    <lineage>
        <taxon>Bacteria</taxon>
        <taxon>Pseudomonadati</taxon>
        <taxon>Pseudomonadota</taxon>
        <taxon>Betaproteobacteria</taxon>
        <taxon>Burkholderiales</taxon>
        <taxon>Burkholderiaceae</taxon>
        <taxon>Paraburkholderia</taxon>
    </lineage>
</organism>
<evidence type="ECO:0000256" key="1">
    <source>
        <dbReference type="ARBA" id="ARBA00004141"/>
    </source>
</evidence>
<dbReference type="InterPro" id="IPR052045">
    <property type="entry name" value="Sulfur_Carrier/Prot_Modifier"/>
</dbReference>
<feature type="transmembrane region" description="Helical" evidence="5">
    <location>
        <begin position="6"/>
        <end position="28"/>
    </location>
</feature>
<feature type="transmembrane region" description="Helical" evidence="5">
    <location>
        <begin position="109"/>
        <end position="128"/>
    </location>
</feature>
<evidence type="ECO:0000313" key="6">
    <source>
        <dbReference type="EMBL" id="NVI04163.1"/>
    </source>
</evidence>
<dbReference type="InterPro" id="IPR004695">
    <property type="entry name" value="SLAC1/Mae1/Ssu1/TehA"/>
</dbReference>
<dbReference type="EMBL" id="VOMC01000009">
    <property type="protein sequence ID" value="NVI04163.1"/>
    <property type="molecule type" value="Genomic_DNA"/>
</dbReference>
<dbReference type="Gene3D" id="1.50.10.150">
    <property type="entry name" value="Voltage-dependent anion channel"/>
    <property type="match status" value="1"/>
</dbReference>
<dbReference type="PANTHER" id="PTHR38031:SF1">
    <property type="entry name" value="SULFUR CARRIER PROTEIN CYSO"/>
    <property type="match status" value="1"/>
</dbReference>
<feature type="transmembrane region" description="Helical" evidence="5">
    <location>
        <begin position="74"/>
        <end position="97"/>
    </location>
</feature>
<evidence type="ECO:0000256" key="2">
    <source>
        <dbReference type="ARBA" id="ARBA00022692"/>
    </source>
</evidence>
<evidence type="ECO:0000256" key="4">
    <source>
        <dbReference type="ARBA" id="ARBA00023136"/>
    </source>
</evidence>
<accession>A0ABX2NIE5</accession>
<dbReference type="Pfam" id="PF03595">
    <property type="entry name" value="SLAC1"/>
    <property type="match status" value="1"/>
</dbReference>
<protein>
    <recommendedName>
        <fullName evidence="8">MoaD/ThiS family protein</fullName>
    </recommendedName>
</protein>
<proteinExistence type="predicted"/>
<keyword evidence="4 5" id="KW-0472">Membrane</keyword>
<comment type="caution">
    <text evidence="6">The sequence shown here is derived from an EMBL/GenBank/DDBJ whole genome shotgun (WGS) entry which is preliminary data.</text>
</comment>
<evidence type="ECO:0000256" key="5">
    <source>
        <dbReference type="SAM" id="Phobius"/>
    </source>
</evidence>
<dbReference type="SUPFAM" id="SSF54285">
    <property type="entry name" value="MoaD/ThiS"/>
    <property type="match status" value="1"/>
</dbReference>
<evidence type="ECO:0000313" key="7">
    <source>
        <dbReference type="Proteomes" id="UP000821598"/>
    </source>
</evidence>
<dbReference type="InterPro" id="IPR038665">
    <property type="entry name" value="Voltage-dep_anion_channel_sf"/>
</dbReference>
<keyword evidence="7" id="KW-1185">Reference proteome</keyword>
<dbReference type="InterPro" id="IPR016155">
    <property type="entry name" value="Mopterin_synth/thiamin_S_b"/>
</dbReference>
<gene>
    <name evidence="6" type="ORF">FSB64_10310</name>
</gene>
<reference evidence="6 7" key="1">
    <citation type="submission" date="2019-08" db="EMBL/GenBank/DDBJ databases">
        <title>Paraburkholderia simonii sp. nov. and P. youngii sp. nov. Brazilian and Mexican Mimosa-associated rhizobia.</title>
        <authorList>
            <person name="Mavima L."/>
            <person name="Beukes C.W."/>
            <person name="Palmer M."/>
            <person name="De Meyer S.E."/>
            <person name="James E.K."/>
            <person name="Maluk M."/>
            <person name="Avontuur J.R."/>
            <person name="Chan W.Y."/>
            <person name="Venter S.N."/>
            <person name="Steenkamp E.T."/>
        </authorList>
    </citation>
    <scope>NUCLEOTIDE SEQUENCE [LARGE SCALE GENOMIC DNA]</scope>
    <source>
        <strain evidence="6 7">JPY454</strain>
    </source>
</reference>
<keyword evidence="2 5" id="KW-0812">Transmembrane</keyword>
<evidence type="ECO:0008006" key="8">
    <source>
        <dbReference type="Google" id="ProtNLM"/>
    </source>
</evidence>
<comment type="subcellular location">
    <subcellularLocation>
        <location evidence="1">Membrane</location>
        <topology evidence="1">Multi-pass membrane protein</topology>
    </subcellularLocation>
</comment>
<dbReference type="Gene3D" id="3.10.20.30">
    <property type="match status" value="1"/>
</dbReference>
<keyword evidence="3 5" id="KW-1133">Transmembrane helix</keyword>